<dbReference type="InterPro" id="IPR013033">
    <property type="entry name" value="MinC"/>
</dbReference>
<dbReference type="GO" id="GO:1901891">
    <property type="term" value="P:regulation of cell septum assembly"/>
    <property type="evidence" value="ECO:0007669"/>
    <property type="project" value="InterPro"/>
</dbReference>
<keyword evidence="10" id="KW-1185">Reference proteome</keyword>
<evidence type="ECO:0000256" key="3">
    <source>
        <dbReference type="ARBA" id="ARBA00023210"/>
    </source>
</evidence>
<dbReference type="AlphaFoldDB" id="A0A839IQG9"/>
<dbReference type="RefSeq" id="WP_182808994.1">
    <property type="nucleotide sequence ID" value="NZ_JACJFM010000013.1"/>
</dbReference>
<dbReference type="InterPro" id="IPR005526">
    <property type="entry name" value="Septum_form_inhib_MinC_C"/>
</dbReference>
<dbReference type="Gene3D" id="3.30.70.260">
    <property type="match status" value="1"/>
</dbReference>
<proteinExistence type="inferred from homology"/>
<dbReference type="InterPro" id="IPR036145">
    <property type="entry name" value="MinC_C_sf"/>
</dbReference>
<keyword evidence="2 6" id="KW-0132">Cell division</keyword>
<dbReference type="InterPro" id="IPR016098">
    <property type="entry name" value="CAP/MinC_C"/>
</dbReference>
<dbReference type="GO" id="GO:0000902">
    <property type="term" value="P:cell morphogenesis"/>
    <property type="evidence" value="ECO:0007669"/>
    <property type="project" value="InterPro"/>
</dbReference>
<reference evidence="9 10" key="1">
    <citation type="submission" date="2020-08" db="EMBL/GenBank/DDBJ databases">
        <title>Oceanospirillum sp. nov. isolated from marine sediment.</title>
        <authorList>
            <person name="Ji X."/>
        </authorList>
    </citation>
    <scope>NUCLEOTIDE SEQUENCE [LARGE SCALE GENOMIC DNA]</scope>
    <source>
        <strain evidence="9 10">D5</strain>
    </source>
</reference>
<dbReference type="HAMAP" id="MF_00267">
    <property type="entry name" value="MinC"/>
    <property type="match status" value="1"/>
</dbReference>
<evidence type="ECO:0000259" key="7">
    <source>
        <dbReference type="Pfam" id="PF03775"/>
    </source>
</evidence>
<evidence type="ECO:0000313" key="9">
    <source>
        <dbReference type="EMBL" id="MBB1487208.1"/>
    </source>
</evidence>
<evidence type="ECO:0000256" key="6">
    <source>
        <dbReference type="HAMAP-Rule" id="MF_00267"/>
    </source>
</evidence>
<comment type="function">
    <text evidence="5 6">Cell division inhibitor that blocks the formation of polar Z ring septums. Rapidly oscillates between the poles of the cell to destabilize FtsZ filaments that have formed before they mature into polar Z rings. Prevents FtsZ polymerization.</text>
</comment>
<evidence type="ECO:0000256" key="2">
    <source>
        <dbReference type="ARBA" id="ARBA00022618"/>
    </source>
</evidence>
<dbReference type="GO" id="GO:0051302">
    <property type="term" value="P:regulation of cell division"/>
    <property type="evidence" value="ECO:0007669"/>
    <property type="project" value="InterPro"/>
</dbReference>
<dbReference type="NCBIfam" id="TIGR01222">
    <property type="entry name" value="minC"/>
    <property type="match status" value="1"/>
</dbReference>
<comment type="caution">
    <text evidence="9">The sequence shown here is derived from an EMBL/GenBank/DDBJ whole genome shotgun (WGS) entry which is preliminary data.</text>
</comment>
<name>A0A839IQG9_9GAMM</name>
<dbReference type="PANTHER" id="PTHR34108">
    <property type="entry name" value="SEPTUM SITE-DETERMINING PROTEIN MINC"/>
    <property type="match status" value="1"/>
</dbReference>
<dbReference type="Pfam" id="PF03775">
    <property type="entry name" value="MinC_C"/>
    <property type="match status" value="1"/>
</dbReference>
<dbReference type="SUPFAM" id="SSF63848">
    <property type="entry name" value="Cell-division inhibitor MinC, C-terminal domain"/>
    <property type="match status" value="1"/>
</dbReference>
<protein>
    <recommendedName>
        <fullName evidence="6">Probable septum site-determining protein MinC</fullName>
    </recommendedName>
</protein>
<feature type="domain" description="Septum formation inhibitor MinC C-terminal" evidence="7">
    <location>
        <begin position="129"/>
        <end position="229"/>
    </location>
</feature>
<keyword evidence="3 6" id="KW-0717">Septation</keyword>
<evidence type="ECO:0000256" key="5">
    <source>
        <dbReference type="ARBA" id="ARBA00025606"/>
    </source>
</evidence>
<feature type="domain" description="Septum formation inhibitor MinC N-terminal" evidence="8">
    <location>
        <begin position="12"/>
        <end position="83"/>
    </location>
</feature>
<sequence>MALNVSGQQAAFQFKGGALTVTTLEFFTADVGYIERELEQQTRRAPAFFSHTPVVLAFERLSGDEIVSLELISAVCKRSGLMPIAVRCAQDAIKQSAWALGLGWFPPQSEKRLQEVSKSRELSVKPARIVRNPVRSGQQIYARDSDLIVVGSVNEGAEIIADGNVHIWGSLRGKAIAGAQGNLDARIFCQQFKAELVSIAGVFQTFEKEEWPENETVTEIGLDGDNLIIR</sequence>
<evidence type="ECO:0000313" key="10">
    <source>
        <dbReference type="Proteomes" id="UP000565262"/>
    </source>
</evidence>
<dbReference type="PANTHER" id="PTHR34108:SF1">
    <property type="entry name" value="SEPTUM SITE-DETERMINING PROTEIN MINC"/>
    <property type="match status" value="1"/>
</dbReference>
<accession>A0A839IQG9</accession>
<comment type="subunit">
    <text evidence="6">Interacts with MinD and FtsZ.</text>
</comment>
<dbReference type="InterPro" id="IPR007874">
    <property type="entry name" value="MinC_N"/>
</dbReference>
<evidence type="ECO:0000256" key="4">
    <source>
        <dbReference type="ARBA" id="ARBA00023306"/>
    </source>
</evidence>
<dbReference type="Pfam" id="PF05209">
    <property type="entry name" value="MinC_N"/>
    <property type="match status" value="1"/>
</dbReference>
<dbReference type="Gene3D" id="2.160.20.70">
    <property type="match status" value="1"/>
</dbReference>
<organism evidence="9 10">
    <name type="scientific">Oceanospirillum sediminis</name>
    <dbReference type="NCBI Taxonomy" id="2760088"/>
    <lineage>
        <taxon>Bacteria</taxon>
        <taxon>Pseudomonadati</taxon>
        <taxon>Pseudomonadota</taxon>
        <taxon>Gammaproteobacteria</taxon>
        <taxon>Oceanospirillales</taxon>
        <taxon>Oceanospirillaceae</taxon>
        <taxon>Oceanospirillum</taxon>
    </lineage>
</organism>
<comment type="similarity">
    <text evidence="1 6">Belongs to the MinC family.</text>
</comment>
<evidence type="ECO:0000259" key="8">
    <source>
        <dbReference type="Pfam" id="PF05209"/>
    </source>
</evidence>
<evidence type="ECO:0000256" key="1">
    <source>
        <dbReference type="ARBA" id="ARBA00006291"/>
    </source>
</evidence>
<keyword evidence="4 6" id="KW-0131">Cell cycle</keyword>
<dbReference type="EMBL" id="JACJFM010000013">
    <property type="protein sequence ID" value="MBB1487208.1"/>
    <property type="molecule type" value="Genomic_DNA"/>
</dbReference>
<dbReference type="GO" id="GO:0000917">
    <property type="term" value="P:division septum assembly"/>
    <property type="evidence" value="ECO:0007669"/>
    <property type="project" value="UniProtKB-KW"/>
</dbReference>
<dbReference type="Proteomes" id="UP000565262">
    <property type="component" value="Unassembled WGS sequence"/>
</dbReference>
<gene>
    <name evidence="6 9" type="primary">minC</name>
    <name evidence="9" type="ORF">H4O21_11365</name>
</gene>